<keyword evidence="2" id="KW-1185">Reference proteome</keyword>
<sequence length="47" mass="5356">MAAAKSRCAKTDIPIGPAGMVGKSKTYPTEDGWVRFEKWFFESLHYF</sequence>
<accession>A0AAU0UNE9</accession>
<gene>
    <name evidence="1" type="ORF">MFMK1_001708</name>
</gene>
<dbReference type="KEGG" id="dbc:MFMK1_001708"/>
<dbReference type="AlphaFoldDB" id="A0AAU0UNE9"/>
<reference evidence="1 2" key="1">
    <citation type="submission" date="2023-04" db="EMBL/GenBank/DDBJ databases">
        <authorList>
            <person name="Hsu D."/>
        </authorList>
    </citation>
    <scope>NUCLEOTIDE SEQUENCE [LARGE SCALE GENOMIC DNA]</scope>
    <source>
        <strain evidence="1 2">MK1</strain>
    </source>
</reference>
<evidence type="ECO:0000313" key="2">
    <source>
        <dbReference type="Proteomes" id="UP001329915"/>
    </source>
</evidence>
<proteinExistence type="predicted"/>
<evidence type="ECO:0000313" key="1">
    <source>
        <dbReference type="EMBL" id="WRO21887.1"/>
    </source>
</evidence>
<name>A0AAU0UNE9_9FIRM</name>
<organism evidence="1 2">
    <name type="scientific">Metallumcola ferriviriculae</name>
    <dbReference type="NCBI Taxonomy" id="3039180"/>
    <lineage>
        <taxon>Bacteria</taxon>
        <taxon>Bacillati</taxon>
        <taxon>Bacillota</taxon>
        <taxon>Clostridia</taxon>
        <taxon>Neomoorellales</taxon>
        <taxon>Desulfitibacteraceae</taxon>
        <taxon>Metallumcola</taxon>
    </lineage>
</organism>
<dbReference type="RefSeq" id="WP_366924714.1">
    <property type="nucleotide sequence ID" value="NZ_CP121694.1"/>
</dbReference>
<dbReference type="EMBL" id="CP121694">
    <property type="protein sequence ID" value="WRO21887.1"/>
    <property type="molecule type" value="Genomic_DNA"/>
</dbReference>
<protein>
    <submittedName>
        <fullName evidence="1">Uncharacterized protein</fullName>
    </submittedName>
</protein>
<dbReference type="Proteomes" id="UP001329915">
    <property type="component" value="Chromosome"/>
</dbReference>